<dbReference type="HOGENOM" id="CLU_049101_0_0_1"/>
<dbReference type="OrthoDB" id="414133at2759"/>
<dbReference type="AlphaFoldDB" id="A0A0C2YRK8"/>
<keyword evidence="1 7" id="KW-0489">Methyltransferase</keyword>
<sequence length="387" mass="43637">MRAVEFYSGIGGLHLALRRSSISATIVAAYDWDQTACQVYATNFDSAVIHKADISRLTSAQLSELRADLWLLSPACQPYTVLNPDAKGAVDPRAQSFLHLIDHVLPELAAERGHPSYILIENVGGFQGSDTRQRLRSILERLGYNIAEFILNPLQVGIPNSRSRYYLLAKLSPRKFIGLDDTTSEILHCIPLQSAESIVPRRLRHYLDGSMDDETRALFRIPDRILKKWGRLFDIVLPSGTRSCCFTRGYTQLVERAGSILQMNEQLDTTKVFDEFLVARASNDEDAVRMLDRLGLRYFTPSELLRLFHFVDPFEPDSDHSFDFVWPSGISLKSKYRLIGNSVNVEVVRRLIEYLCSEEGSQATQAESPPECQSSYSELMLIGNPGN</sequence>
<dbReference type="Proteomes" id="UP000053989">
    <property type="component" value="Unassembled WGS sequence"/>
</dbReference>
<evidence type="ECO:0000256" key="1">
    <source>
        <dbReference type="ARBA" id="ARBA00022603"/>
    </source>
</evidence>
<reference evidence="8 9" key="1">
    <citation type="submission" date="2014-04" db="EMBL/GenBank/DDBJ databases">
        <authorList>
            <consortium name="DOE Joint Genome Institute"/>
            <person name="Kuo A."/>
            <person name="Kohler A."/>
            <person name="Nagy L.G."/>
            <person name="Floudas D."/>
            <person name="Copeland A."/>
            <person name="Barry K.W."/>
            <person name="Cichocki N."/>
            <person name="Veneault-Fourrey C."/>
            <person name="LaButti K."/>
            <person name="Lindquist E.A."/>
            <person name="Lipzen A."/>
            <person name="Lundell T."/>
            <person name="Morin E."/>
            <person name="Murat C."/>
            <person name="Sun H."/>
            <person name="Tunlid A."/>
            <person name="Henrissat B."/>
            <person name="Grigoriev I.V."/>
            <person name="Hibbett D.S."/>
            <person name="Martin F."/>
            <person name="Nordberg H.P."/>
            <person name="Cantor M.N."/>
            <person name="Hua S.X."/>
        </authorList>
    </citation>
    <scope>NUCLEOTIDE SEQUENCE [LARGE SCALE GENOMIC DNA]</scope>
    <source>
        <strain evidence="8 9">Foug A</strain>
    </source>
</reference>
<evidence type="ECO:0000256" key="6">
    <source>
        <dbReference type="ARBA" id="ARBA00042810"/>
    </source>
</evidence>
<dbReference type="GO" id="GO:0008168">
    <property type="term" value="F:methyltransferase activity"/>
    <property type="evidence" value="ECO:0007669"/>
    <property type="project" value="UniProtKB-KW"/>
</dbReference>
<dbReference type="FunCoup" id="A0A0C2YRK8">
    <property type="interactions" value="213"/>
</dbReference>
<dbReference type="PROSITE" id="PS00095">
    <property type="entry name" value="C5_MTASE_2"/>
    <property type="match status" value="1"/>
</dbReference>
<dbReference type="PROSITE" id="PS51679">
    <property type="entry name" value="SAM_MT_C5"/>
    <property type="match status" value="1"/>
</dbReference>
<dbReference type="PRINTS" id="PR00105">
    <property type="entry name" value="C5METTRFRASE"/>
</dbReference>
<dbReference type="Gene3D" id="3.40.50.150">
    <property type="entry name" value="Vaccinia Virus protein VP39"/>
    <property type="match status" value="1"/>
</dbReference>
<evidence type="ECO:0000256" key="4">
    <source>
        <dbReference type="ARBA" id="ARBA00039081"/>
    </source>
</evidence>
<evidence type="ECO:0000256" key="5">
    <source>
        <dbReference type="ARBA" id="ARBA00039681"/>
    </source>
</evidence>
<organism evidence="8 9">
    <name type="scientific">Scleroderma citrinum Foug A</name>
    <dbReference type="NCBI Taxonomy" id="1036808"/>
    <lineage>
        <taxon>Eukaryota</taxon>
        <taxon>Fungi</taxon>
        <taxon>Dikarya</taxon>
        <taxon>Basidiomycota</taxon>
        <taxon>Agaricomycotina</taxon>
        <taxon>Agaricomycetes</taxon>
        <taxon>Agaricomycetidae</taxon>
        <taxon>Boletales</taxon>
        <taxon>Sclerodermatineae</taxon>
        <taxon>Sclerodermataceae</taxon>
        <taxon>Scleroderma</taxon>
    </lineage>
</organism>
<dbReference type="InterPro" id="IPR001525">
    <property type="entry name" value="C5_MeTfrase"/>
</dbReference>
<dbReference type="InterPro" id="IPR031303">
    <property type="entry name" value="C5_meth_CS"/>
</dbReference>
<keyword evidence="2 7" id="KW-0808">Transferase</keyword>
<dbReference type="EMBL" id="KN822213">
    <property type="protein sequence ID" value="KIM52363.1"/>
    <property type="molecule type" value="Genomic_DNA"/>
</dbReference>
<reference evidence="9" key="2">
    <citation type="submission" date="2015-01" db="EMBL/GenBank/DDBJ databases">
        <title>Evolutionary Origins and Diversification of the Mycorrhizal Mutualists.</title>
        <authorList>
            <consortium name="DOE Joint Genome Institute"/>
            <consortium name="Mycorrhizal Genomics Consortium"/>
            <person name="Kohler A."/>
            <person name="Kuo A."/>
            <person name="Nagy L.G."/>
            <person name="Floudas D."/>
            <person name="Copeland A."/>
            <person name="Barry K.W."/>
            <person name="Cichocki N."/>
            <person name="Veneault-Fourrey C."/>
            <person name="LaButti K."/>
            <person name="Lindquist E.A."/>
            <person name="Lipzen A."/>
            <person name="Lundell T."/>
            <person name="Morin E."/>
            <person name="Murat C."/>
            <person name="Riley R."/>
            <person name="Ohm R."/>
            <person name="Sun H."/>
            <person name="Tunlid A."/>
            <person name="Henrissat B."/>
            <person name="Grigoriev I.V."/>
            <person name="Hibbett D.S."/>
            <person name="Martin F."/>
        </authorList>
    </citation>
    <scope>NUCLEOTIDE SEQUENCE [LARGE SCALE GENOMIC DNA]</scope>
    <source>
        <strain evidence="9">Foug A</strain>
    </source>
</reference>
<evidence type="ECO:0000313" key="8">
    <source>
        <dbReference type="EMBL" id="KIM52363.1"/>
    </source>
</evidence>
<dbReference type="InterPro" id="IPR050750">
    <property type="entry name" value="C5-MTase"/>
</dbReference>
<protein>
    <recommendedName>
        <fullName evidence="5">tRNA (cytosine(38)-C(5))-methyltransferase</fullName>
        <ecNumber evidence="4">2.1.1.204</ecNumber>
    </recommendedName>
    <alternativeName>
        <fullName evidence="6">DNA (cytosine-5)-methyltransferase-like protein 2</fullName>
    </alternativeName>
</protein>
<name>A0A0C2YRK8_9AGAM</name>
<dbReference type="Pfam" id="PF00145">
    <property type="entry name" value="DNA_methylase"/>
    <property type="match status" value="1"/>
</dbReference>
<dbReference type="PANTHER" id="PTHR46098">
    <property type="entry name" value="TRNA (CYTOSINE(38)-C(5))-METHYLTRANSFERASE"/>
    <property type="match status" value="1"/>
</dbReference>
<evidence type="ECO:0000256" key="3">
    <source>
        <dbReference type="ARBA" id="ARBA00022691"/>
    </source>
</evidence>
<accession>A0A0C2YRK8</accession>
<comment type="similarity">
    <text evidence="7">Belongs to the class I-like SAM-binding methyltransferase superfamily. C5-methyltransferase family.</text>
</comment>
<feature type="active site" evidence="7">
    <location>
        <position position="76"/>
    </location>
</feature>
<evidence type="ECO:0000256" key="2">
    <source>
        <dbReference type="ARBA" id="ARBA00022679"/>
    </source>
</evidence>
<dbReference type="GO" id="GO:0032259">
    <property type="term" value="P:methylation"/>
    <property type="evidence" value="ECO:0007669"/>
    <property type="project" value="UniProtKB-KW"/>
</dbReference>
<dbReference type="InParanoid" id="A0A0C2YRK8"/>
<keyword evidence="9" id="KW-1185">Reference proteome</keyword>
<keyword evidence="3 7" id="KW-0949">S-adenosyl-L-methionine</keyword>
<dbReference type="EC" id="2.1.1.204" evidence="4"/>
<dbReference type="GO" id="GO:0005634">
    <property type="term" value="C:nucleus"/>
    <property type="evidence" value="ECO:0007669"/>
    <property type="project" value="TreeGrafter"/>
</dbReference>
<dbReference type="SUPFAM" id="SSF53335">
    <property type="entry name" value="S-adenosyl-L-methionine-dependent methyltransferases"/>
    <property type="match status" value="1"/>
</dbReference>
<dbReference type="STRING" id="1036808.A0A0C2YRK8"/>
<evidence type="ECO:0000313" key="9">
    <source>
        <dbReference type="Proteomes" id="UP000053989"/>
    </source>
</evidence>
<dbReference type="InterPro" id="IPR029063">
    <property type="entry name" value="SAM-dependent_MTases_sf"/>
</dbReference>
<proteinExistence type="inferred from homology"/>
<dbReference type="Gene3D" id="3.90.120.10">
    <property type="entry name" value="DNA Methylase, subunit A, domain 2"/>
    <property type="match status" value="1"/>
</dbReference>
<evidence type="ECO:0000256" key="7">
    <source>
        <dbReference type="PROSITE-ProRule" id="PRU01016"/>
    </source>
</evidence>
<dbReference type="PANTHER" id="PTHR46098:SF1">
    <property type="entry name" value="TRNA (CYTOSINE(38)-C(5))-METHYLTRANSFERASE"/>
    <property type="match status" value="1"/>
</dbReference>
<gene>
    <name evidence="8" type="ORF">SCLCIDRAFT_141339</name>
</gene>